<feature type="transmembrane region" description="Helical" evidence="5">
    <location>
        <begin position="111"/>
        <end position="131"/>
    </location>
</feature>
<dbReference type="Pfam" id="PF01988">
    <property type="entry name" value="VIT1"/>
    <property type="match status" value="1"/>
</dbReference>
<keyword evidence="4 5" id="KW-0472">Membrane</keyword>
<keyword evidence="3 5" id="KW-1133">Transmembrane helix</keyword>
<evidence type="ECO:0000256" key="1">
    <source>
        <dbReference type="ARBA" id="ARBA00004127"/>
    </source>
</evidence>
<keyword evidence="7" id="KW-1185">Reference proteome</keyword>
<feature type="transmembrane region" description="Helical" evidence="5">
    <location>
        <begin position="137"/>
        <end position="157"/>
    </location>
</feature>
<dbReference type="GO" id="GO:0005384">
    <property type="term" value="F:manganese ion transmembrane transporter activity"/>
    <property type="evidence" value="ECO:0007669"/>
    <property type="project" value="InterPro"/>
</dbReference>
<reference evidence="6" key="1">
    <citation type="submission" date="2016-12" db="EMBL/GenBank/DDBJ databases">
        <title>Discovery of methanogenic haloarchaea.</title>
        <authorList>
            <person name="Sorokin D.Y."/>
            <person name="Makarova K.S."/>
            <person name="Abbas B."/>
            <person name="Ferrer M."/>
            <person name="Golyshin P.N."/>
        </authorList>
    </citation>
    <scope>NUCLEOTIDE SEQUENCE [LARGE SCALE GENOMIC DNA]</scope>
    <source>
        <strain evidence="6">HMET1</strain>
    </source>
</reference>
<feature type="transmembrane region" description="Helical" evidence="5">
    <location>
        <begin position="164"/>
        <end position="186"/>
    </location>
</feature>
<name>A0A1Q6DTB2_METT1</name>
<keyword evidence="2 5" id="KW-0812">Transmembrane</keyword>
<dbReference type="Proteomes" id="UP000185744">
    <property type="component" value="Unassembled WGS sequence"/>
</dbReference>
<evidence type="ECO:0000313" key="7">
    <source>
        <dbReference type="Proteomes" id="UP000185744"/>
    </source>
</evidence>
<dbReference type="STRING" id="1903181.BTN85_0045"/>
<dbReference type="InParanoid" id="A0A1Q6DTB2"/>
<proteinExistence type="predicted"/>
<gene>
    <name evidence="6" type="ORF">BTN85_0045</name>
</gene>
<sequence length="204" mass="21749">MYFLWESGIIKLNLASRFSEFLGSITRGALDGTLSTLGIVIGAYDAPSSIIIAAGLSGGMANGLSNIFAAVSAEKSEMLKDLRDIKDAMLREDLENTLLHRMADKKVKKKGVMDGIATVLGAVIPVIPYFFLPSDIAVYFAIGFTSLLAFILGSISAKVSGRNILILGIKMAFFAIVVAIVCTLVQRGIRSSFVLIKPALGLCI</sequence>
<dbReference type="GO" id="GO:0012505">
    <property type="term" value="C:endomembrane system"/>
    <property type="evidence" value="ECO:0007669"/>
    <property type="project" value="UniProtKB-SubCell"/>
</dbReference>
<evidence type="ECO:0000256" key="3">
    <source>
        <dbReference type="ARBA" id="ARBA00022989"/>
    </source>
</evidence>
<dbReference type="GO" id="GO:0030026">
    <property type="term" value="P:intracellular manganese ion homeostasis"/>
    <property type="evidence" value="ECO:0007669"/>
    <property type="project" value="InterPro"/>
</dbReference>
<dbReference type="InterPro" id="IPR008217">
    <property type="entry name" value="Ccc1_fam"/>
</dbReference>
<comment type="subcellular location">
    <subcellularLocation>
        <location evidence="1">Endomembrane system</location>
        <topology evidence="1">Multi-pass membrane protein</topology>
    </subcellularLocation>
</comment>
<evidence type="ECO:0000313" key="6">
    <source>
        <dbReference type="EMBL" id="OKY77577.1"/>
    </source>
</evidence>
<feature type="transmembrane region" description="Helical" evidence="5">
    <location>
        <begin position="50"/>
        <end position="73"/>
    </location>
</feature>
<organism evidence="6 7">
    <name type="scientific">Methanohalarchaeum thermophilum</name>
    <dbReference type="NCBI Taxonomy" id="1903181"/>
    <lineage>
        <taxon>Archaea</taxon>
        <taxon>Methanobacteriati</taxon>
        <taxon>Methanobacteriota</taxon>
        <taxon>Methanonatronarchaeia</taxon>
        <taxon>Methanonatronarchaeales</taxon>
        <taxon>Methanonatronarchaeaceae</taxon>
        <taxon>Candidatus Methanohalarchaeum</taxon>
    </lineage>
</organism>
<dbReference type="AlphaFoldDB" id="A0A1Q6DTB2"/>
<protein>
    <submittedName>
        <fullName evidence="6">Fe2+/Mn2+ transporter VIT1/CCC1 family</fullName>
    </submittedName>
</protein>
<evidence type="ECO:0000256" key="2">
    <source>
        <dbReference type="ARBA" id="ARBA00022692"/>
    </source>
</evidence>
<evidence type="ECO:0000256" key="4">
    <source>
        <dbReference type="ARBA" id="ARBA00023136"/>
    </source>
</evidence>
<comment type="caution">
    <text evidence="6">The sequence shown here is derived from an EMBL/GenBank/DDBJ whole genome shotgun (WGS) entry which is preliminary data.</text>
</comment>
<evidence type="ECO:0000256" key="5">
    <source>
        <dbReference type="SAM" id="Phobius"/>
    </source>
</evidence>
<accession>A0A1Q6DTB2</accession>
<dbReference type="EMBL" id="MSDW01000001">
    <property type="protein sequence ID" value="OKY77577.1"/>
    <property type="molecule type" value="Genomic_DNA"/>
</dbReference>
<dbReference type="PANTHER" id="PTHR31851">
    <property type="entry name" value="FE(2+)/MN(2+) TRANSPORTER PCL1"/>
    <property type="match status" value="1"/>
</dbReference>